<reference evidence="4" key="1">
    <citation type="submission" date="2019-09" db="EMBL/GenBank/DDBJ databases">
        <authorList>
            <person name="Zhang L."/>
        </authorList>
    </citation>
    <scope>NUCLEOTIDE SEQUENCE</scope>
</reference>
<dbReference type="InterPro" id="IPR002885">
    <property type="entry name" value="PPR_rpt"/>
</dbReference>
<dbReference type="PANTHER" id="PTHR24015:SF1752">
    <property type="entry name" value="OS08G0375800 PROTEIN"/>
    <property type="match status" value="1"/>
</dbReference>
<dbReference type="PROSITE" id="PS51375">
    <property type="entry name" value="PPR"/>
    <property type="match status" value="5"/>
</dbReference>
<dbReference type="Pfam" id="PF13041">
    <property type="entry name" value="PPR_2"/>
    <property type="match status" value="5"/>
</dbReference>
<dbReference type="Pfam" id="PF14432">
    <property type="entry name" value="DYW_deaminase"/>
    <property type="match status" value="1"/>
</dbReference>
<dbReference type="FunFam" id="1.25.40.10:FF:000073">
    <property type="entry name" value="Pentatricopeptide repeat-containing protein chloroplastic"/>
    <property type="match status" value="1"/>
</dbReference>
<dbReference type="Gramene" id="NC7G0246650.1">
    <property type="protein sequence ID" value="NC7G0246650.1:cds"/>
    <property type="gene ID" value="NC7G0246650"/>
</dbReference>
<dbReference type="InterPro" id="IPR011990">
    <property type="entry name" value="TPR-like_helical_dom_sf"/>
</dbReference>
<organism evidence="4">
    <name type="scientific">Nymphaea colorata</name>
    <name type="common">pocket water lily</name>
    <dbReference type="NCBI Taxonomy" id="210225"/>
    <lineage>
        <taxon>Eukaryota</taxon>
        <taxon>Viridiplantae</taxon>
        <taxon>Streptophyta</taxon>
        <taxon>Embryophyta</taxon>
        <taxon>Tracheophyta</taxon>
        <taxon>Spermatophyta</taxon>
        <taxon>Magnoliopsida</taxon>
        <taxon>Nymphaeales</taxon>
        <taxon>Nymphaeaceae</taxon>
        <taxon>Nymphaea</taxon>
    </lineage>
</organism>
<evidence type="ECO:0000256" key="2">
    <source>
        <dbReference type="PROSITE-ProRule" id="PRU00708"/>
    </source>
</evidence>
<dbReference type="OMA" id="AYSQCGS"/>
<dbReference type="EMBL" id="LR721785">
    <property type="protein sequence ID" value="VVW58130.1"/>
    <property type="molecule type" value="Genomic_DNA"/>
</dbReference>
<feature type="repeat" description="PPR" evidence="2">
    <location>
        <begin position="304"/>
        <end position="338"/>
    </location>
</feature>
<dbReference type="PANTHER" id="PTHR24015">
    <property type="entry name" value="OS07G0578800 PROTEIN-RELATED"/>
    <property type="match status" value="1"/>
</dbReference>
<dbReference type="InterPro" id="IPR046849">
    <property type="entry name" value="E2_motif"/>
</dbReference>
<name>A0A5K1F651_9MAGN</name>
<dbReference type="FunFam" id="1.25.40.10:FF:000344">
    <property type="entry name" value="Pentatricopeptide repeat-containing protein"/>
    <property type="match status" value="1"/>
</dbReference>
<evidence type="ECO:0000313" key="4">
    <source>
        <dbReference type="EMBL" id="VVW58130.1"/>
    </source>
</evidence>
<gene>
    <name evidence="4" type="ORF">NYM_LOCUS23471</name>
</gene>
<dbReference type="FunFam" id="1.25.40.10:FF:000366">
    <property type="entry name" value="Pentatricopeptide (PPR) repeat-containing protein"/>
    <property type="match status" value="1"/>
</dbReference>
<keyword evidence="1" id="KW-0677">Repeat</keyword>
<accession>A0A5K1F651</accession>
<dbReference type="GO" id="GO:0009451">
    <property type="term" value="P:RNA modification"/>
    <property type="evidence" value="ECO:0007669"/>
    <property type="project" value="InterPro"/>
</dbReference>
<dbReference type="FunFam" id="1.25.40.10:FF:000196">
    <property type="entry name" value="Pentatricopeptide repeat-containing protein At4g14850"/>
    <property type="match status" value="1"/>
</dbReference>
<feature type="repeat" description="PPR" evidence="2">
    <location>
        <begin position="506"/>
        <end position="540"/>
    </location>
</feature>
<dbReference type="FunFam" id="1.25.40.10:FF:000031">
    <property type="entry name" value="Pentatricopeptide repeat-containing protein mitochondrial"/>
    <property type="match status" value="1"/>
</dbReference>
<dbReference type="Gene3D" id="1.25.40.10">
    <property type="entry name" value="Tetratricopeptide repeat domain"/>
    <property type="match status" value="5"/>
</dbReference>
<dbReference type="Pfam" id="PF01535">
    <property type="entry name" value="PPR"/>
    <property type="match status" value="3"/>
</dbReference>
<dbReference type="Pfam" id="PF20430">
    <property type="entry name" value="Eplus_motif"/>
    <property type="match status" value="1"/>
</dbReference>
<sequence>MISSSSVSLGDLFVGKSVKEALEFLYQTECFRFALKQTAYRFLFRRCSETQSLLLGRRVHCHLIKAGSPPDLYTSNTLLNMYVRNGDLGDAHQVFDRMPQRDIVSWNSIIAGYVGRGRNVEGCQLLKMMRRDGFGVDQYTFGTVLKSSGSAGDLQFGQQIHSLVVRTGFQGNIFASSALLYMYTKCGKMEDAEVVFEFMPEKNAVSWNTMISGCARTCKGERALQLFNQMEQEGIIPDQATFASVLSSLSDPHSLRLVKQIHAKIVKFGLHFDVVVGNSAITAYSECESIEDAKLIFNQMKMHDLVTWNAMLAGYVCNDQSVEALGLFAEMQCHDVKLDIYTCTSLVSACCRFEHSEEGKICHGLAVKAGLEESTPVSNALISMYANFGMMDDALKLFGKMQYRDNVSWNSIIAGYSQCGLAEEAMKLYSQMLLHRVRLDHYTFSSVLRCCANLATLQWGKQIHVSIIKLGFKAHLFVGSALIYMYSRCGMIEDASRAFDETSKSGPVTWNSIIFAYAQHGQGESAIDIFKLMQEVGIKPDHITFVGILSACSHVGLVEEGSYYLMSMDAKYGIKPRMEHFACAIDLFGRAGLLQRAKLVIDSMPFKPNAMIWKTLLGACRAHREIDLAKYAASFLLELEPNEHATYILLSNVFALHSEWDELAQLKRVMREKGLKKIAGCSWVEVKNIVHTFNAEDCSHPQAKEIYEKLKVLMKQIKGMGYVPDTEFVLHNLDEETKEQHLFYHSEKLAVVFAIMTVPKGVTIRIMKNLRTCGDCHTAFKFISKAIDRDIVMRDANRFHHFKSGTCSCGDYW</sequence>
<dbReference type="InterPro" id="IPR032867">
    <property type="entry name" value="DYW_dom"/>
</dbReference>
<dbReference type="Pfam" id="PF20431">
    <property type="entry name" value="E_motif"/>
    <property type="match status" value="1"/>
</dbReference>
<dbReference type="InterPro" id="IPR046848">
    <property type="entry name" value="E_motif"/>
</dbReference>
<feature type="repeat" description="PPR" evidence="2">
    <location>
        <begin position="203"/>
        <end position="237"/>
    </location>
</feature>
<dbReference type="GO" id="GO:0008270">
    <property type="term" value="F:zinc ion binding"/>
    <property type="evidence" value="ECO:0007669"/>
    <property type="project" value="InterPro"/>
</dbReference>
<evidence type="ECO:0000256" key="1">
    <source>
        <dbReference type="ARBA" id="ARBA00022737"/>
    </source>
</evidence>
<feature type="repeat" description="PPR" evidence="2">
    <location>
        <begin position="405"/>
        <end position="439"/>
    </location>
</feature>
<evidence type="ECO:0000259" key="3">
    <source>
        <dbReference type="Pfam" id="PF14432"/>
    </source>
</evidence>
<dbReference type="AlphaFoldDB" id="A0A5K1F651"/>
<protein>
    <recommendedName>
        <fullName evidence="3">DYW domain-containing protein</fullName>
    </recommendedName>
</protein>
<dbReference type="InterPro" id="IPR046960">
    <property type="entry name" value="PPR_At4g14850-like_plant"/>
</dbReference>
<proteinExistence type="predicted"/>
<dbReference type="FunFam" id="1.25.40.10:FF:000381">
    <property type="entry name" value="Pentatricopeptide repeat-containing protein"/>
    <property type="match status" value="1"/>
</dbReference>
<dbReference type="OrthoDB" id="1929236at2759"/>
<feature type="repeat" description="PPR" evidence="2">
    <location>
        <begin position="71"/>
        <end position="105"/>
    </location>
</feature>
<dbReference type="NCBIfam" id="TIGR00756">
    <property type="entry name" value="PPR"/>
    <property type="match status" value="6"/>
</dbReference>
<feature type="domain" description="DYW" evidence="3">
    <location>
        <begin position="721"/>
        <end position="813"/>
    </location>
</feature>
<dbReference type="GO" id="GO:0003723">
    <property type="term" value="F:RNA binding"/>
    <property type="evidence" value="ECO:0007669"/>
    <property type="project" value="InterPro"/>
</dbReference>